<dbReference type="PANTHER" id="PTHR23168">
    <property type="entry name" value="MITOTIC SPINDLE ASSEMBLY CHECKPOINT PROTEIN MAD1 MITOTIC ARREST DEFICIENT-LIKE PROTEIN 1"/>
    <property type="match status" value="1"/>
</dbReference>
<evidence type="ECO:0000313" key="9">
    <source>
        <dbReference type="EMBL" id="KAF6139586.1"/>
    </source>
</evidence>
<keyword evidence="4" id="KW-0498">Mitosis</keyword>
<dbReference type="SUPFAM" id="SSF75704">
    <property type="entry name" value="Mitotic arrest deficient-like 1, Mad1"/>
    <property type="match status" value="1"/>
</dbReference>
<name>A0A7J7LA91_9MAGN</name>
<dbReference type="GO" id="GO:0072686">
    <property type="term" value="C:mitotic spindle"/>
    <property type="evidence" value="ECO:0007669"/>
    <property type="project" value="TreeGrafter"/>
</dbReference>
<reference evidence="9 10" key="1">
    <citation type="journal article" date="2020" name="IScience">
        <title>Genome Sequencing of the Endangered Kingdonia uniflora (Circaeasteraceae, Ranunculales) Reveals Potential Mechanisms of Evolutionary Specialization.</title>
        <authorList>
            <person name="Sun Y."/>
            <person name="Deng T."/>
            <person name="Zhang A."/>
            <person name="Moore M.J."/>
            <person name="Landis J.B."/>
            <person name="Lin N."/>
            <person name="Zhang H."/>
            <person name="Zhang X."/>
            <person name="Huang J."/>
            <person name="Zhang X."/>
            <person name="Sun H."/>
            <person name="Wang H."/>
        </authorList>
    </citation>
    <scope>NUCLEOTIDE SEQUENCE [LARGE SCALE GENOMIC DNA]</scope>
    <source>
        <strain evidence="9">TB1705</strain>
        <tissue evidence="9">Leaf</tissue>
    </source>
</reference>
<evidence type="ECO:0000256" key="4">
    <source>
        <dbReference type="ARBA" id="ARBA00022776"/>
    </source>
</evidence>
<dbReference type="AlphaFoldDB" id="A0A7J7LA91"/>
<evidence type="ECO:0000256" key="5">
    <source>
        <dbReference type="ARBA" id="ARBA00023242"/>
    </source>
</evidence>
<keyword evidence="3" id="KW-0132">Cell division</keyword>
<sequence length="732" mass="84601">MIVRTPTQRKRRASTTDDDYSVFTPNQQQLQQQQQQQPLIIYEDDPNESSHPNSSSSSHQMLCTYQCRQMVKSEFLDAFSTAEKQLRDYQSKFESLNDDLCKSEIERKKYYDQLSYSEQELAGAKGREKALQEQLMKEVTDSQERFQKHIMSHSELEVKLRKEVDVRRHAESSAASAKEKVNLLEEKLNNLSESTEREKNRLHREIARLKKESKLSVSRISANLERMECRASYAEKESELLKRQLEDHSKQLNECLHQKSEIERKLLSFTFPSQEVSTTEVYTLVKHLQEELRNCESEVQEARRLKSLSDNIELMRERLSEEKGRRERAESELLKLQEVQLSMKELEDELMLWKFAIKEIPGISCSDDLPIKFAGLQKEVVDNMMKVGEISARLKLTEVALEAAENGKQLTETEAALTKEKTEELTFELKRLELTLSSVSGERDRLRNEANTWKKQKNVGPAGEIKNESLIQELEASLAEKECSIRQLENKLSDQKEVISRQYKEIMLLTERLNNEARRIKSLEREGDRLRSEISLLESKLGHGDFSAASTKVLRMVNTLAVDNEAKHTIEALRTELQKTKDKLQAVEELKGQSDVGNLIDADISEKLARLKTQIATLEKREERYKTVFAEKISVFRRACCSLFGYKILMDDHQRPNGIPVTRFTLQSIYAQSDDEKLEFEYESGNTNILANGYASQSEIAHQIEIFVRKMNSIPAFTANLTVESFNKRTLS</sequence>
<gene>
    <name evidence="9" type="ORF">GIB67_033590</name>
</gene>
<keyword evidence="7" id="KW-0175">Coiled coil</keyword>
<evidence type="ECO:0000256" key="3">
    <source>
        <dbReference type="ARBA" id="ARBA00022618"/>
    </source>
</evidence>
<evidence type="ECO:0000256" key="2">
    <source>
        <dbReference type="ARBA" id="ARBA00008029"/>
    </source>
</evidence>
<organism evidence="9 10">
    <name type="scientific">Kingdonia uniflora</name>
    <dbReference type="NCBI Taxonomy" id="39325"/>
    <lineage>
        <taxon>Eukaryota</taxon>
        <taxon>Viridiplantae</taxon>
        <taxon>Streptophyta</taxon>
        <taxon>Embryophyta</taxon>
        <taxon>Tracheophyta</taxon>
        <taxon>Spermatophyta</taxon>
        <taxon>Magnoliopsida</taxon>
        <taxon>Ranunculales</taxon>
        <taxon>Circaeasteraceae</taxon>
        <taxon>Kingdonia</taxon>
    </lineage>
</organism>
<feature type="region of interest" description="Disordered" evidence="8">
    <location>
        <begin position="1"/>
        <end position="21"/>
    </location>
</feature>
<evidence type="ECO:0000256" key="8">
    <source>
        <dbReference type="SAM" id="MobiDB-lite"/>
    </source>
</evidence>
<dbReference type="Gene3D" id="3.30.457.60">
    <property type="match status" value="1"/>
</dbReference>
<evidence type="ECO:0000256" key="6">
    <source>
        <dbReference type="ARBA" id="ARBA00023306"/>
    </source>
</evidence>
<dbReference type="GO" id="GO:0007094">
    <property type="term" value="P:mitotic spindle assembly checkpoint signaling"/>
    <property type="evidence" value="ECO:0007669"/>
    <property type="project" value="InterPro"/>
</dbReference>
<dbReference type="FunFam" id="3.30.457.60:FF:000004">
    <property type="entry name" value="Mitotic spindle checkpoint protein MAD1"/>
    <property type="match status" value="1"/>
</dbReference>
<dbReference type="OrthoDB" id="331602at2759"/>
<feature type="coiled-coil region" evidence="7">
    <location>
        <begin position="167"/>
        <end position="349"/>
    </location>
</feature>
<comment type="caution">
    <text evidence="9">The sequence shown here is derived from an EMBL/GenBank/DDBJ whole genome shotgun (WGS) entry which is preliminary data.</text>
</comment>
<proteinExistence type="inferred from homology"/>
<dbReference type="Gene3D" id="1.20.5.170">
    <property type="match status" value="1"/>
</dbReference>
<dbReference type="Proteomes" id="UP000541444">
    <property type="component" value="Unassembled WGS sequence"/>
</dbReference>
<protein>
    <recommendedName>
        <fullName evidence="11">Mitotic spindle checkpoint protein MAD1</fullName>
    </recommendedName>
</protein>
<dbReference type="GO" id="GO:0005635">
    <property type="term" value="C:nuclear envelope"/>
    <property type="evidence" value="ECO:0007669"/>
    <property type="project" value="TreeGrafter"/>
</dbReference>
<evidence type="ECO:0000256" key="7">
    <source>
        <dbReference type="SAM" id="Coils"/>
    </source>
</evidence>
<dbReference type="PANTHER" id="PTHR23168:SF0">
    <property type="entry name" value="MITOTIC SPINDLE ASSEMBLY CHECKPOINT PROTEIN MAD1"/>
    <property type="match status" value="1"/>
</dbReference>
<dbReference type="InterPro" id="IPR008672">
    <property type="entry name" value="Mad1"/>
</dbReference>
<keyword evidence="5" id="KW-0539">Nucleus</keyword>
<feature type="coiled-coil region" evidence="7">
    <location>
        <begin position="429"/>
        <end position="628"/>
    </location>
</feature>
<accession>A0A7J7LA91</accession>
<comment type="subcellular location">
    <subcellularLocation>
        <location evidence="1">Nucleus</location>
    </subcellularLocation>
</comment>
<dbReference type="Pfam" id="PF05557">
    <property type="entry name" value="MAD"/>
    <property type="match status" value="1"/>
</dbReference>
<evidence type="ECO:0000313" key="10">
    <source>
        <dbReference type="Proteomes" id="UP000541444"/>
    </source>
</evidence>
<keyword evidence="10" id="KW-1185">Reference proteome</keyword>
<comment type="similarity">
    <text evidence="2">Belongs to the MAD1 family.</text>
</comment>
<evidence type="ECO:0000256" key="1">
    <source>
        <dbReference type="ARBA" id="ARBA00004123"/>
    </source>
</evidence>
<dbReference type="GO" id="GO:0000776">
    <property type="term" value="C:kinetochore"/>
    <property type="evidence" value="ECO:0007669"/>
    <property type="project" value="TreeGrafter"/>
</dbReference>
<keyword evidence="6" id="KW-0131">Cell cycle</keyword>
<dbReference type="GO" id="GO:0051315">
    <property type="term" value="P:attachment of mitotic spindle microtubules to kinetochore"/>
    <property type="evidence" value="ECO:0007669"/>
    <property type="project" value="TreeGrafter"/>
</dbReference>
<evidence type="ECO:0008006" key="11">
    <source>
        <dbReference type="Google" id="ProtNLM"/>
    </source>
</evidence>
<dbReference type="EMBL" id="JACGCM010002460">
    <property type="protein sequence ID" value="KAF6139586.1"/>
    <property type="molecule type" value="Genomic_DNA"/>
</dbReference>
<dbReference type="GO" id="GO:0051301">
    <property type="term" value="P:cell division"/>
    <property type="evidence" value="ECO:0007669"/>
    <property type="project" value="UniProtKB-KW"/>
</dbReference>